<proteinExistence type="predicted"/>
<dbReference type="EMBL" id="VCPC01000004">
    <property type="protein sequence ID" value="TMV10475.1"/>
    <property type="molecule type" value="Genomic_DNA"/>
</dbReference>
<dbReference type="Pfam" id="PF07799">
    <property type="entry name" value="DUF1643"/>
    <property type="match status" value="1"/>
</dbReference>
<dbReference type="RefSeq" id="WP_138865051.1">
    <property type="nucleotide sequence ID" value="NZ_VCPC01000004.1"/>
</dbReference>
<evidence type="ECO:0000313" key="2">
    <source>
        <dbReference type="Proteomes" id="UP001191082"/>
    </source>
</evidence>
<dbReference type="Proteomes" id="UP001191082">
    <property type="component" value="Unassembled WGS sequence"/>
</dbReference>
<protein>
    <submittedName>
        <fullName evidence="1">DUF1643 domain-containing protein</fullName>
    </submittedName>
</protein>
<name>A0ABY2X4T8_9RHOB</name>
<reference evidence="1 2" key="1">
    <citation type="submission" date="2019-05" db="EMBL/GenBank/DDBJ databases">
        <title>Marivita sp. nov. isolated from sea sediment.</title>
        <authorList>
            <person name="Kim W."/>
        </authorList>
    </citation>
    <scope>NUCLEOTIDE SEQUENCE [LARGE SCALE GENOMIC DNA]</scope>
    <source>
        <strain evidence="1 2">CAU 1492</strain>
    </source>
</reference>
<accession>A0ABY2X4T8</accession>
<evidence type="ECO:0000313" key="1">
    <source>
        <dbReference type="EMBL" id="TMV10475.1"/>
    </source>
</evidence>
<organism evidence="1 2">
    <name type="scientific">Arenibacterium halophilum</name>
    <dbReference type="NCBI Taxonomy" id="2583821"/>
    <lineage>
        <taxon>Bacteria</taxon>
        <taxon>Pseudomonadati</taxon>
        <taxon>Pseudomonadota</taxon>
        <taxon>Alphaproteobacteria</taxon>
        <taxon>Rhodobacterales</taxon>
        <taxon>Paracoccaceae</taxon>
        <taxon>Arenibacterium</taxon>
    </lineage>
</organism>
<dbReference type="InterPro" id="IPR012441">
    <property type="entry name" value="DUF1643"/>
</dbReference>
<gene>
    <name evidence="1" type="ORF">FGK64_16970</name>
</gene>
<keyword evidence="2" id="KW-1185">Reference proteome</keyword>
<sequence length="177" mass="19513">MIERAHEGEGTRSLAVYSDCETYRYALTREWDAGGRKLMFVMLNPSTASELKNDPTVERCERRARALGFGAFRVTNLFAFRATDPADLRAAAEPVGPDNDSTLREGAAWADQIVAAWGVHGTHLNQAAGVTGLLRAMDVPLFHLGLTRDGHPRHPLYVSYAQRPVAWQPQAEPTPAQ</sequence>
<comment type="caution">
    <text evidence="1">The sequence shown here is derived from an EMBL/GenBank/DDBJ whole genome shotgun (WGS) entry which is preliminary data.</text>
</comment>